<gene>
    <name evidence="2" type="ORF">FHS38_004127</name>
</gene>
<dbReference type="EMBL" id="JACHJG010000008">
    <property type="protein sequence ID" value="MBB4888059.1"/>
    <property type="molecule type" value="Genomic_DNA"/>
</dbReference>
<keyword evidence="1" id="KW-0175">Coiled coil</keyword>
<name>A0A7W7LDI7_STRNE</name>
<dbReference type="Proteomes" id="UP000556436">
    <property type="component" value="Unassembled WGS sequence"/>
</dbReference>
<evidence type="ECO:0000313" key="2">
    <source>
        <dbReference type="EMBL" id="MBB4888059.1"/>
    </source>
</evidence>
<protein>
    <submittedName>
        <fullName evidence="2">Putative RNase H-like nuclease (RuvC/YqgF family)</fullName>
    </submittedName>
</protein>
<organism evidence="2 3">
    <name type="scientific">Streptomyces netropsis</name>
    <name type="common">Streptoverticillium netropsis</name>
    <dbReference type="NCBI Taxonomy" id="55404"/>
    <lineage>
        <taxon>Bacteria</taxon>
        <taxon>Bacillati</taxon>
        <taxon>Actinomycetota</taxon>
        <taxon>Actinomycetes</taxon>
        <taxon>Kitasatosporales</taxon>
        <taxon>Streptomycetaceae</taxon>
        <taxon>Streptomyces</taxon>
    </lineage>
</organism>
<evidence type="ECO:0000313" key="3">
    <source>
        <dbReference type="Proteomes" id="UP000556436"/>
    </source>
</evidence>
<comment type="caution">
    <text evidence="2">The sequence shown here is derived from an EMBL/GenBank/DDBJ whole genome shotgun (WGS) entry which is preliminary data.</text>
</comment>
<proteinExistence type="predicted"/>
<dbReference type="AlphaFoldDB" id="A0A7W7LDI7"/>
<dbReference type="RefSeq" id="WP_184735370.1">
    <property type="nucleotide sequence ID" value="NZ_BMRW01000008.1"/>
</dbReference>
<reference evidence="2 3" key="1">
    <citation type="submission" date="2020-08" db="EMBL/GenBank/DDBJ databases">
        <title>Genomic Encyclopedia of Type Strains, Phase III (KMG-III): the genomes of soil and plant-associated and newly described type strains.</title>
        <authorList>
            <person name="Whitman W."/>
        </authorList>
    </citation>
    <scope>NUCLEOTIDE SEQUENCE [LARGE SCALE GENOMIC DNA]</scope>
    <source>
        <strain evidence="2 3">CECT 3265</strain>
    </source>
</reference>
<evidence type="ECO:0000256" key="1">
    <source>
        <dbReference type="SAM" id="Coils"/>
    </source>
</evidence>
<accession>A0A7W7LDI7</accession>
<sequence>MIELAPPNESGCEMMKRIAKDLEKEIDRTGKRINELEEKIAALKAQANPDLKEIQALEKIVEQLQKKREEDQSSLSTLQDVITENC</sequence>
<feature type="coiled-coil region" evidence="1">
    <location>
        <begin position="12"/>
        <end position="81"/>
    </location>
</feature>
<keyword evidence="3" id="KW-1185">Reference proteome</keyword>